<comment type="caution">
    <text evidence="2">The sequence shown here is derived from an EMBL/GenBank/DDBJ whole genome shotgun (WGS) entry which is preliminary data.</text>
</comment>
<keyword evidence="1" id="KW-0732">Signal</keyword>
<dbReference type="Gene3D" id="3.40.50.10610">
    <property type="entry name" value="ABC-type transport auxiliary lipoprotein component"/>
    <property type="match status" value="1"/>
</dbReference>
<feature type="chain" id="PRO_5018602018" evidence="1">
    <location>
        <begin position="25"/>
        <end position="160"/>
    </location>
</feature>
<reference evidence="2 3" key="1">
    <citation type="submission" date="2017-01" db="EMBL/GenBank/DDBJ databases">
        <title>The cable genome- insights into the physiology and evolution of filamentous bacteria capable of sulfide oxidation via long distance electron transfer.</title>
        <authorList>
            <person name="Schreiber L."/>
            <person name="Bjerg J.T."/>
            <person name="Boggild A."/>
            <person name="Van De Vossenberg J."/>
            <person name="Meysman F."/>
            <person name="Nielsen L.P."/>
            <person name="Schramm A."/>
            <person name="Kjeldsen K.U."/>
        </authorList>
    </citation>
    <scope>NUCLEOTIDE SEQUENCE [LARGE SCALE GENOMIC DNA]</scope>
    <source>
        <strain evidence="2">A1</strain>
    </source>
</reference>
<dbReference type="GO" id="GO:0030288">
    <property type="term" value="C:outer membrane-bounded periplasmic space"/>
    <property type="evidence" value="ECO:0007669"/>
    <property type="project" value="InterPro"/>
</dbReference>
<keyword evidence="3" id="KW-1185">Reference proteome</keyword>
<accession>A0A3S3UB68</accession>
<dbReference type="Pfam" id="PF03783">
    <property type="entry name" value="CsgG"/>
    <property type="match status" value="1"/>
</dbReference>
<dbReference type="InterPro" id="IPR005534">
    <property type="entry name" value="Curli_assmbl/transp-comp_CsgG"/>
</dbReference>
<proteinExistence type="predicted"/>
<protein>
    <submittedName>
        <fullName evidence="2">Curli production assembly/transport component CsgG</fullName>
    </submittedName>
</protein>
<feature type="non-terminal residue" evidence="2">
    <location>
        <position position="160"/>
    </location>
</feature>
<evidence type="ECO:0000313" key="3">
    <source>
        <dbReference type="Proteomes" id="UP000288086"/>
    </source>
</evidence>
<evidence type="ECO:0000256" key="1">
    <source>
        <dbReference type="SAM" id="SignalP"/>
    </source>
</evidence>
<feature type="signal peptide" evidence="1">
    <location>
        <begin position="1"/>
        <end position="24"/>
    </location>
</feature>
<dbReference type="Proteomes" id="UP000288086">
    <property type="component" value="Unassembled WGS sequence"/>
</dbReference>
<dbReference type="EMBL" id="MTKP01000197">
    <property type="protein sequence ID" value="RWX47835.1"/>
    <property type="molecule type" value="Genomic_DNA"/>
</dbReference>
<organism evidence="2 3">
    <name type="scientific">Candidatus Electrothrix communis</name>
    <dbReference type="NCBI Taxonomy" id="1859133"/>
    <lineage>
        <taxon>Bacteria</taxon>
        <taxon>Pseudomonadati</taxon>
        <taxon>Thermodesulfobacteriota</taxon>
        <taxon>Desulfobulbia</taxon>
        <taxon>Desulfobulbales</taxon>
        <taxon>Desulfobulbaceae</taxon>
        <taxon>Candidatus Electrothrix</taxon>
    </lineage>
</organism>
<evidence type="ECO:0000313" key="2">
    <source>
        <dbReference type="EMBL" id="RWX47835.1"/>
    </source>
</evidence>
<dbReference type="AlphaFoldDB" id="A0A3S3UB68"/>
<gene>
    <name evidence="2" type="ORF">VT98_11972</name>
</gene>
<sequence>MNNTFLRLTSMTLIWLYCTAVAQAGQVITQEERAWARQVLTQEKALGAINTPNAIAVMYFNNRSGRERLTPLQKGLAVMLITDLAKVEKIQVVERTKLQALLDEMELGASGLMDAETAPEVGLLLRANYVTGGDILQGTTKELEISSSVFDVPLDKFTPQ</sequence>
<name>A0A3S3UB68_9BACT</name>